<gene>
    <name evidence="3" type="ORF">ENUP19_0085G0048</name>
</gene>
<protein>
    <recommendedName>
        <fullName evidence="5">Malate dehydrogenase</fullName>
    </recommendedName>
</protein>
<dbReference type="Proteomes" id="UP001628156">
    <property type="component" value="Unassembled WGS sequence"/>
</dbReference>
<evidence type="ECO:0000313" key="3">
    <source>
        <dbReference type="EMBL" id="GAB1221831.1"/>
    </source>
</evidence>
<comment type="caution">
    <text evidence="3">The sequence shown here is derived from an EMBL/GenBank/DDBJ whole genome shotgun (WGS) entry which is preliminary data.</text>
</comment>
<evidence type="ECO:0000256" key="1">
    <source>
        <dbReference type="ARBA" id="ARBA00006056"/>
    </source>
</evidence>
<reference evidence="3 4" key="1">
    <citation type="journal article" date="2019" name="PLoS Negl. Trop. Dis.">
        <title>Whole genome sequencing of Entamoeba nuttalli reveals mammalian host-related molecular signatures and a novel octapeptide-repeat surface protein.</title>
        <authorList>
            <person name="Tanaka M."/>
            <person name="Makiuchi T."/>
            <person name="Komiyama T."/>
            <person name="Shiina T."/>
            <person name="Osaki K."/>
            <person name="Tachibana H."/>
        </authorList>
    </citation>
    <scope>NUCLEOTIDE SEQUENCE [LARGE SCALE GENOMIC DNA]</scope>
    <source>
        <strain evidence="3 4">P19-061405</strain>
    </source>
</reference>
<evidence type="ECO:0000256" key="2">
    <source>
        <dbReference type="ARBA" id="ARBA00023002"/>
    </source>
</evidence>
<dbReference type="PANTHER" id="PTHR11091">
    <property type="entry name" value="OXIDOREDUCTASE-RELATED"/>
    <property type="match status" value="1"/>
</dbReference>
<dbReference type="PANTHER" id="PTHR11091:SF0">
    <property type="entry name" value="MALATE DEHYDROGENASE"/>
    <property type="match status" value="1"/>
</dbReference>
<accession>A0ABQ0DG42</accession>
<comment type="similarity">
    <text evidence="1">Belongs to the LDH2/MDH2 oxidoreductase family.</text>
</comment>
<sequence>MADDSMYRIHFDELEKFMKDVLMAKGVEEADAARCAKVLIQADKQGMDTHGIQRLKTIYCDRIDCGQLNTKTVFDIVKETETTAVVDGHNGMGHSIAMQAMQLAIDKAKKHGMGMVVVRNGTHYGIAGYYPQMAAQQGCIGFSGCNARPSVCPCWSVEPKLGTNPLVFAFPSDEGFPFCLDCATSIVQRGKIEMYAREGKKCQPGWVCDRSGKVLSEPGPMLEAFQKGTAACYPLGGYGEEMGGHKGYGYACDVEILSSALSGANFLSQCGGLKDGKKVPIELGQFFMAINIESFRPLADFEKQVGDIARELRAAAKAPGATRIYTPGEKEHETFLERSKKGVFIPEVTRSEMEKLRADCKLDTKFPWDN</sequence>
<dbReference type="InterPro" id="IPR003767">
    <property type="entry name" value="Malate/L-lactate_DH-like"/>
</dbReference>
<keyword evidence="4" id="KW-1185">Reference proteome</keyword>
<dbReference type="Gene3D" id="1.10.1530.10">
    <property type="match status" value="1"/>
</dbReference>
<dbReference type="Gene3D" id="3.30.1370.60">
    <property type="entry name" value="Hypothetical oxidoreductase yiak, domain 2"/>
    <property type="match status" value="1"/>
</dbReference>
<dbReference type="InterPro" id="IPR043144">
    <property type="entry name" value="Mal/L-sulf/L-lact_DH-like_ah"/>
</dbReference>
<dbReference type="InterPro" id="IPR036111">
    <property type="entry name" value="Mal/L-sulfo/L-lacto_DH-like_sf"/>
</dbReference>
<proteinExistence type="inferred from homology"/>
<keyword evidence="2" id="KW-0560">Oxidoreductase</keyword>
<evidence type="ECO:0008006" key="5">
    <source>
        <dbReference type="Google" id="ProtNLM"/>
    </source>
</evidence>
<dbReference type="Pfam" id="PF02615">
    <property type="entry name" value="Ldh_2"/>
    <property type="match status" value="1"/>
</dbReference>
<dbReference type="InterPro" id="IPR043143">
    <property type="entry name" value="Mal/L-sulf/L-lact_DH-like_NADP"/>
</dbReference>
<dbReference type="EMBL" id="BAAFRS010000085">
    <property type="protein sequence ID" value="GAB1221831.1"/>
    <property type="molecule type" value="Genomic_DNA"/>
</dbReference>
<evidence type="ECO:0000313" key="4">
    <source>
        <dbReference type="Proteomes" id="UP001628156"/>
    </source>
</evidence>
<organism evidence="3 4">
    <name type="scientific">Entamoeba nuttalli</name>
    <dbReference type="NCBI Taxonomy" id="412467"/>
    <lineage>
        <taxon>Eukaryota</taxon>
        <taxon>Amoebozoa</taxon>
        <taxon>Evosea</taxon>
        <taxon>Archamoebae</taxon>
        <taxon>Mastigamoebida</taxon>
        <taxon>Entamoebidae</taxon>
        <taxon>Entamoeba</taxon>
    </lineage>
</organism>
<name>A0ABQ0DG42_9EUKA</name>
<dbReference type="SUPFAM" id="SSF89733">
    <property type="entry name" value="L-sulfolactate dehydrogenase-like"/>
    <property type="match status" value="1"/>
</dbReference>